<dbReference type="EMBL" id="KV419445">
    <property type="protein sequence ID" value="KZS87688.1"/>
    <property type="molecule type" value="Genomic_DNA"/>
</dbReference>
<evidence type="ECO:0008006" key="3">
    <source>
        <dbReference type="Google" id="ProtNLM"/>
    </source>
</evidence>
<reference evidence="1 2" key="1">
    <citation type="journal article" date="2016" name="Mol. Biol. Evol.">
        <title>Comparative Genomics of Early-Diverging Mushroom-Forming Fungi Provides Insights into the Origins of Lignocellulose Decay Capabilities.</title>
        <authorList>
            <person name="Nagy L.G."/>
            <person name="Riley R."/>
            <person name="Tritt A."/>
            <person name="Adam C."/>
            <person name="Daum C."/>
            <person name="Floudas D."/>
            <person name="Sun H."/>
            <person name="Yadav J.S."/>
            <person name="Pangilinan J."/>
            <person name="Larsson K.H."/>
            <person name="Matsuura K."/>
            <person name="Barry K."/>
            <person name="Labutti K."/>
            <person name="Kuo R."/>
            <person name="Ohm R.A."/>
            <person name="Bhattacharya S.S."/>
            <person name="Shirouzu T."/>
            <person name="Yoshinaga Y."/>
            <person name="Martin F.M."/>
            <person name="Grigoriev I.V."/>
            <person name="Hibbett D.S."/>
        </authorList>
    </citation>
    <scope>NUCLEOTIDE SEQUENCE [LARGE SCALE GENOMIC DNA]</scope>
    <source>
        <strain evidence="1 2">HHB9708</strain>
    </source>
</reference>
<evidence type="ECO:0000313" key="2">
    <source>
        <dbReference type="Proteomes" id="UP000076722"/>
    </source>
</evidence>
<protein>
    <recommendedName>
        <fullName evidence="3">F-box domain-containing protein</fullName>
    </recommendedName>
</protein>
<evidence type="ECO:0000313" key="1">
    <source>
        <dbReference type="EMBL" id="KZS87688.1"/>
    </source>
</evidence>
<gene>
    <name evidence="1" type="ORF">SISNIDRAFT_470721</name>
</gene>
<name>A0A164NGP8_9AGAM</name>
<proteinExistence type="predicted"/>
<accession>A0A164NGP8</accession>
<sequence length="348" mass="39489">MPLLWSRVTVAWHRRWKRTFKPMLDFMSTIAIFVKRLEIVTKSRAPTILDDADQMPEDIQQSLLRFLQGSENVEELVIRSEADPLAITDRFMSDLIANVLPSIVFPRLLICRLDVLRRIEMQDLSCPDLAEFIGQQTSIHTLSLSIPEGIVDALIRKGCIDVYHKAIDHLSALQELDTCLVLLLAASESLATRLEIAHIHSCHDIMSALSIHPRTFPGIRKLVLEKGNVAFSPANLLILDGMFTNVVEIHGLRLPQEFIATLIDVDQMDRQLDVLSVHFKKLRVLQMKLDGRPLEIYQAEEALKRFQRYFPTLRLVTLVGPKTSSASCTLRIVQVFPLNSDPSISPEQ</sequence>
<organism evidence="1 2">
    <name type="scientific">Sistotremastrum niveocremeum HHB9708</name>
    <dbReference type="NCBI Taxonomy" id="1314777"/>
    <lineage>
        <taxon>Eukaryota</taxon>
        <taxon>Fungi</taxon>
        <taxon>Dikarya</taxon>
        <taxon>Basidiomycota</taxon>
        <taxon>Agaricomycotina</taxon>
        <taxon>Agaricomycetes</taxon>
        <taxon>Sistotremastrales</taxon>
        <taxon>Sistotremastraceae</taxon>
        <taxon>Sertulicium</taxon>
        <taxon>Sertulicium niveocremeum</taxon>
    </lineage>
</organism>
<dbReference type="AlphaFoldDB" id="A0A164NGP8"/>
<dbReference type="Proteomes" id="UP000076722">
    <property type="component" value="Unassembled WGS sequence"/>
</dbReference>
<keyword evidence="2" id="KW-1185">Reference proteome</keyword>